<proteinExistence type="predicted"/>
<dbReference type="WBParaSite" id="HNAJ_0000255101-mRNA-1">
    <property type="protein sequence ID" value="HNAJ_0000255101-mRNA-1"/>
    <property type="gene ID" value="HNAJ_0000255101"/>
</dbReference>
<evidence type="ECO:0000313" key="2">
    <source>
        <dbReference type="Proteomes" id="UP000278807"/>
    </source>
</evidence>
<accession>A0A0R3T663</accession>
<evidence type="ECO:0000313" key="1">
    <source>
        <dbReference type="EMBL" id="VDN98409.1"/>
    </source>
</evidence>
<sequence>MCVFLSSSLTNSVAKGATLSFHFLKVIRPKHSKVFSLTSGNIFLCTSDRNICDVVAKFARMLVEAEETCVKFILKEDCESRSVSFLEVPWWLTWHFRWHAN</sequence>
<protein>
    <submittedName>
        <fullName evidence="3">Secreted protein</fullName>
    </submittedName>
</protein>
<dbReference type="EMBL" id="UZAE01001268">
    <property type="protein sequence ID" value="VDN98409.1"/>
    <property type="molecule type" value="Genomic_DNA"/>
</dbReference>
<organism evidence="3">
    <name type="scientific">Rodentolepis nana</name>
    <name type="common">Dwarf tapeworm</name>
    <name type="synonym">Hymenolepis nana</name>
    <dbReference type="NCBI Taxonomy" id="102285"/>
    <lineage>
        <taxon>Eukaryota</taxon>
        <taxon>Metazoa</taxon>
        <taxon>Spiralia</taxon>
        <taxon>Lophotrochozoa</taxon>
        <taxon>Platyhelminthes</taxon>
        <taxon>Cestoda</taxon>
        <taxon>Eucestoda</taxon>
        <taxon>Cyclophyllidea</taxon>
        <taxon>Hymenolepididae</taxon>
        <taxon>Rodentolepis</taxon>
    </lineage>
</organism>
<dbReference type="AlphaFoldDB" id="A0A0R3T663"/>
<gene>
    <name evidence="1" type="ORF">HNAJ_LOCUS2550</name>
</gene>
<reference evidence="1 2" key="2">
    <citation type="submission" date="2018-11" db="EMBL/GenBank/DDBJ databases">
        <authorList>
            <consortium name="Pathogen Informatics"/>
        </authorList>
    </citation>
    <scope>NUCLEOTIDE SEQUENCE [LARGE SCALE GENOMIC DNA]</scope>
</reference>
<keyword evidence="2" id="KW-1185">Reference proteome</keyword>
<evidence type="ECO:0000313" key="3">
    <source>
        <dbReference type="WBParaSite" id="HNAJ_0000255101-mRNA-1"/>
    </source>
</evidence>
<reference evidence="3" key="1">
    <citation type="submission" date="2017-02" db="UniProtKB">
        <authorList>
            <consortium name="WormBaseParasite"/>
        </authorList>
    </citation>
    <scope>IDENTIFICATION</scope>
</reference>
<name>A0A0R3T663_RODNA</name>
<dbReference type="Proteomes" id="UP000278807">
    <property type="component" value="Unassembled WGS sequence"/>
</dbReference>